<evidence type="ECO:0008006" key="4">
    <source>
        <dbReference type="Google" id="ProtNLM"/>
    </source>
</evidence>
<dbReference type="AlphaFoldDB" id="A0A1V1HZR8"/>
<dbReference type="PANTHER" id="PTHR40076">
    <property type="entry name" value="MEMBRANE PROTEIN-RELATED"/>
    <property type="match status" value="1"/>
</dbReference>
<dbReference type="PANTHER" id="PTHR40076:SF1">
    <property type="entry name" value="MEMBRANE PROTEIN"/>
    <property type="match status" value="1"/>
</dbReference>
<dbReference type="GeneID" id="82204894"/>
<feature type="transmembrane region" description="Helical" evidence="1">
    <location>
        <begin position="20"/>
        <end position="40"/>
    </location>
</feature>
<evidence type="ECO:0000256" key="1">
    <source>
        <dbReference type="SAM" id="Phobius"/>
    </source>
</evidence>
<evidence type="ECO:0000313" key="2">
    <source>
        <dbReference type="EMBL" id="CED93466.1"/>
    </source>
</evidence>
<sequence length="200" mass="22380">MILRSELKQNAKDQLKNNWGLAIGIIIVCTLISGIPNLLAEIDSESFAISIIIPIITLVITGPLTIGQCKFFINLANRSNPKFSDLWYGFNNMLRAIGVTLLVGVIVFIGSILFIIPGIILAFMYSQVYYIMAENPEMSIMNCLKESSRIMKGHKMDLFILELSFLGWGILMVITLGIAGLYVLPYYNATLTNFYLEIKD</sequence>
<keyword evidence="1" id="KW-0812">Transmembrane</keyword>
<dbReference type="Proteomes" id="UP000245622">
    <property type="component" value="Chromosome 1"/>
</dbReference>
<organism evidence="2 3">
    <name type="scientific">Romboutsia ilealis</name>
    <dbReference type="NCBI Taxonomy" id="1115758"/>
    <lineage>
        <taxon>Bacteria</taxon>
        <taxon>Bacillati</taxon>
        <taxon>Bacillota</taxon>
        <taxon>Clostridia</taxon>
        <taxon>Peptostreptococcales</taxon>
        <taxon>Peptostreptococcaceae</taxon>
        <taxon>Romboutsia</taxon>
    </lineage>
</organism>
<protein>
    <recommendedName>
        <fullName evidence="4">Integral membrane protein</fullName>
    </recommendedName>
</protein>
<proteinExistence type="predicted"/>
<dbReference type="KEGG" id="ril:CRIB_714"/>
<keyword evidence="1" id="KW-1133">Transmembrane helix</keyword>
<dbReference type="RefSeq" id="WP_180703179.1">
    <property type="nucleotide sequence ID" value="NZ_CAJUCR010000001.1"/>
</dbReference>
<dbReference type="Pfam" id="PF06161">
    <property type="entry name" value="DUF975"/>
    <property type="match status" value="1"/>
</dbReference>
<dbReference type="EMBL" id="LN555523">
    <property type="protein sequence ID" value="CED93466.1"/>
    <property type="molecule type" value="Genomic_DNA"/>
</dbReference>
<accession>A0A1V1HZR8</accession>
<name>A0A1V1HZR8_9FIRM</name>
<dbReference type="InterPro" id="IPR010380">
    <property type="entry name" value="DUF975"/>
</dbReference>
<feature type="transmembrane region" description="Helical" evidence="1">
    <location>
        <begin position="158"/>
        <end position="184"/>
    </location>
</feature>
<evidence type="ECO:0000313" key="3">
    <source>
        <dbReference type="Proteomes" id="UP000245622"/>
    </source>
</evidence>
<gene>
    <name evidence="2" type="ORF">CRIB_714</name>
</gene>
<reference evidence="2 3" key="1">
    <citation type="submission" date="2014-04" db="EMBL/GenBank/DDBJ databases">
        <authorList>
            <person name="Hornung B.V."/>
        </authorList>
    </citation>
    <scope>NUCLEOTIDE SEQUENCE [LARGE SCALE GENOMIC DNA]</scope>
    <source>
        <strain evidence="2 3">CRIB</strain>
    </source>
</reference>
<keyword evidence="1" id="KW-0472">Membrane</keyword>
<keyword evidence="3" id="KW-1185">Reference proteome</keyword>
<feature type="transmembrane region" description="Helical" evidence="1">
    <location>
        <begin position="93"/>
        <end position="123"/>
    </location>
</feature>
<feature type="transmembrane region" description="Helical" evidence="1">
    <location>
        <begin position="47"/>
        <end position="73"/>
    </location>
</feature>